<feature type="transmembrane region" description="Helical" evidence="1">
    <location>
        <begin position="29"/>
        <end position="48"/>
    </location>
</feature>
<feature type="domain" description="DUF4395" evidence="2">
    <location>
        <begin position="25"/>
        <end position="156"/>
    </location>
</feature>
<dbReference type="Pfam" id="PF14340">
    <property type="entry name" value="DUF4395"/>
    <property type="match status" value="1"/>
</dbReference>
<sequence>MPSSSEMPERPTIGQWVTGVDVPVVNERAVRASAGILFLGGFAAWMWALATGDLQPMRAFGMVFAVEMLIRLVVGTAYTPTLLLGTLLTRAQRPEWVEARSKVLAWSLGLGMALVGCVSLGWLGLPAVVAQAICGGCLLLLYLETAFGFCAGCALARRFSRRKPELCAGDTCTYTPPPRGSKHSVLTD</sequence>
<proteinExistence type="predicted"/>
<evidence type="ECO:0000259" key="2">
    <source>
        <dbReference type="Pfam" id="PF14340"/>
    </source>
</evidence>
<evidence type="ECO:0000313" key="3">
    <source>
        <dbReference type="EMBL" id="WEF21368.1"/>
    </source>
</evidence>
<name>A0AAJ6ANZ5_MICMQ</name>
<protein>
    <submittedName>
        <fullName evidence="3">DUF4395 family protein</fullName>
    </submittedName>
</protein>
<dbReference type="AlphaFoldDB" id="A0AAJ6ANZ5"/>
<keyword evidence="1" id="KW-1133">Transmembrane helix</keyword>
<keyword evidence="1" id="KW-0472">Membrane</keyword>
<dbReference type="EMBL" id="CP118606">
    <property type="protein sequence ID" value="WEF21368.1"/>
    <property type="molecule type" value="Genomic_DNA"/>
</dbReference>
<feature type="transmembrane region" description="Helical" evidence="1">
    <location>
        <begin position="68"/>
        <end position="91"/>
    </location>
</feature>
<feature type="transmembrane region" description="Helical" evidence="1">
    <location>
        <begin position="129"/>
        <end position="156"/>
    </location>
</feature>
<organism evidence="3 4">
    <name type="scientific">Microbacterium maritypicum</name>
    <name type="common">Microbacterium liquefaciens</name>
    <dbReference type="NCBI Taxonomy" id="33918"/>
    <lineage>
        <taxon>Bacteria</taxon>
        <taxon>Bacillati</taxon>
        <taxon>Actinomycetota</taxon>
        <taxon>Actinomycetes</taxon>
        <taxon>Micrococcales</taxon>
        <taxon>Microbacteriaceae</taxon>
        <taxon>Microbacterium</taxon>
    </lineage>
</organism>
<dbReference type="Proteomes" id="UP001214756">
    <property type="component" value="Chromosome"/>
</dbReference>
<gene>
    <name evidence="3" type="ORF">PWF71_01505</name>
</gene>
<evidence type="ECO:0000256" key="1">
    <source>
        <dbReference type="SAM" id="Phobius"/>
    </source>
</evidence>
<evidence type="ECO:0000313" key="4">
    <source>
        <dbReference type="Proteomes" id="UP001214756"/>
    </source>
</evidence>
<dbReference type="RefSeq" id="WP_275093374.1">
    <property type="nucleotide sequence ID" value="NZ_CBDRLE010000002.1"/>
</dbReference>
<dbReference type="InterPro" id="IPR025508">
    <property type="entry name" value="DUF4395"/>
</dbReference>
<accession>A0AAJ6ANZ5</accession>
<reference evidence="3" key="1">
    <citation type="submission" date="2023-02" db="EMBL/GenBank/DDBJ databases">
        <title>Genome sequence of Microbacterium liquefaciens B1075.</title>
        <authorList>
            <person name="Cao J."/>
            <person name="Li X."/>
        </authorList>
    </citation>
    <scope>NUCLEOTIDE SEQUENCE</scope>
    <source>
        <strain evidence="3">B1075</strain>
    </source>
</reference>
<keyword evidence="1" id="KW-0812">Transmembrane</keyword>
<feature type="transmembrane region" description="Helical" evidence="1">
    <location>
        <begin position="103"/>
        <end position="123"/>
    </location>
</feature>